<dbReference type="SUPFAM" id="SSF56935">
    <property type="entry name" value="Porins"/>
    <property type="match status" value="1"/>
</dbReference>
<dbReference type="AlphaFoldDB" id="A0A1E3W2K9"/>
<feature type="signal peptide" evidence="1">
    <location>
        <begin position="1"/>
        <end position="21"/>
    </location>
</feature>
<dbReference type="Gene3D" id="2.40.160.10">
    <property type="entry name" value="Porin"/>
    <property type="match status" value="1"/>
</dbReference>
<keyword evidence="1" id="KW-0732">Signal</keyword>
<dbReference type="Proteomes" id="UP000094501">
    <property type="component" value="Unassembled WGS sequence"/>
</dbReference>
<evidence type="ECO:0000313" key="2">
    <source>
        <dbReference type="EMBL" id="ODR99993.1"/>
    </source>
</evidence>
<name>A0A1E3W2K9_9HYPH</name>
<keyword evidence="3" id="KW-1185">Reference proteome</keyword>
<dbReference type="STRING" id="1774968.AUC68_02500"/>
<proteinExistence type="predicted"/>
<evidence type="ECO:0000313" key="3">
    <source>
        <dbReference type="Proteomes" id="UP000094501"/>
    </source>
</evidence>
<organism evidence="2 3">
    <name type="scientific">Methyloceanibacter methanicus</name>
    <dbReference type="NCBI Taxonomy" id="1774968"/>
    <lineage>
        <taxon>Bacteria</taxon>
        <taxon>Pseudomonadati</taxon>
        <taxon>Pseudomonadota</taxon>
        <taxon>Alphaproteobacteria</taxon>
        <taxon>Hyphomicrobiales</taxon>
        <taxon>Hyphomicrobiaceae</taxon>
        <taxon>Methyloceanibacter</taxon>
    </lineage>
</organism>
<dbReference type="EMBL" id="LPWG01000010">
    <property type="protein sequence ID" value="ODR99993.1"/>
    <property type="molecule type" value="Genomic_DNA"/>
</dbReference>
<protein>
    <submittedName>
        <fullName evidence="2">Uncharacterized protein</fullName>
    </submittedName>
</protein>
<dbReference type="InterPro" id="IPR023614">
    <property type="entry name" value="Porin_dom_sf"/>
</dbReference>
<reference evidence="2 3" key="1">
    <citation type="journal article" date="2016" name="Environ. Microbiol.">
        <title>New Methyloceanibacter diversity from North Sea sediments includes methanotroph containing solely the soluble methane monooxygenase.</title>
        <authorList>
            <person name="Vekeman B."/>
            <person name="Kerckhof F.M."/>
            <person name="Cremers G."/>
            <person name="de Vos P."/>
            <person name="Vandamme P."/>
            <person name="Boon N."/>
            <person name="Op den Camp H.J."/>
            <person name="Heylen K."/>
        </authorList>
    </citation>
    <scope>NUCLEOTIDE SEQUENCE [LARGE SCALE GENOMIC DNA]</scope>
    <source>
        <strain evidence="2 3">R-67174</strain>
    </source>
</reference>
<evidence type="ECO:0000256" key="1">
    <source>
        <dbReference type="SAM" id="SignalP"/>
    </source>
</evidence>
<comment type="caution">
    <text evidence="2">The sequence shown here is derived from an EMBL/GenBank/DDBJ whole genome shotgun (WGS) entry which is preliminary data.</text>
</comment>
<sequence>MAAALGLGIGAYALSASPASAQGYGGGCCADLEERVAELEATTASKGNKKVSLTISGWVIKAMNWWDDGDMSSFYVGDKSYDLGSRFAMTGSVTFAPGWSAGYNLTVNTMGSQFGTAGTGAASNQVNENAGTFGSISTLYSYMYIKSDDYGTFNWGQLSPASDNATVLADISGTVIESNAPFFEGASFFLRPNGGNGSYTGLAAITWASFLQCNGLLAGGAGIGADCFGAANDAIRYDSPTFGGFRFETSYGKNDITGPAFTTTPNAQFWDIALFYNNDWGNFKVSAAYSYTWQETAWASVINPTSGKTSGSSLNQIGATVMHSPSGLGVYGLYQNEQVGDLPDTNVWYVKPFWKTSLNALGMTTFYGEYAQYLDMYGSIAGAISARRSPWLAPAQATSAAPTQPTRCS</sequence>
<feature type="chain" id="PRO_5009138887" evidence="1">
    <location>
        <begin position="22"/>
        <end position="409"/>
    </location>
</feature>
<gene>
    <name evidence="2" type="ORF">AUC68_02500</name>
</gene>
<accession>A0A1E3W2K9</accession>